<evidence type="ECO:0000256" key="1">
    <source>
        <dbReference type="SAM" id="MobiDB-lite"/>
    </source>
</evidence>
<reference evidence="2" key="1">
    <citation type="submission" date="2023-08" db="EMBL/GenBank/DDBJ databases">
        <authorList>
            <person name="Chen Y."/>
            <person name="Shah S."/>
            <person name="Dougan E. K."/>
            <person name="Thang M."/>
            <person name="Chan C."/>
        </authorList>
    </citation>
    <scope>NUCLEOTIDE SEQUENCE</scope>
</reference>
<accession>A0AA36IKP8</accession>
<sequence>MALPPPRSLVGANGEITSFVRKQVPQPVQYGGGFNYPTPAAMNGPFKFFVQTPAHFLPDPSPAGVYQSMGVQASVSPDFASAGPQAYGQAYGPQVSMGVGTQASFPQNSMGQSAMAGSAFTDVSSAHSIRGDGAPLQGGVAGSPYGSPVAFQPGAPAVPAGSTGSPYTGSPYVSIGAGTPFSAVYPPGPMAHPGLPQGPMGSGASLTGSTPLAPQVPAAFLSGNSGLAGGGHFSSPTAVVPQAAAKAGAAGTSSTATTATKFSRGKKKKKASRCMCF</sequence>
<dbReference type="AlphaFoldDB" id="A0AA36IKP8"/>
<comment type="caution">
    <text evidence="2">The sequence shown here is derived from an EMBL/GenBank/DDBJ whole genome shotgun (WGS) entry which is preliminary data.</text>
</comment>
<keyword evidence="3" id="KW-1185">Reference proteome</keyword>
<organism evidence="2 3">
    <name type="scientific">Effrenium voratum</name>
    <dbReference type="NCBI Taxonomy" id="2562239"/>
    <lineage>
        <taxon>Eukaryota</taxon>
        <taxon>Sar</taxon>
        <taxon>Alveolata</taxon>
        <taxon>Dinophyceae</taxon>
        <taxon>Suessiales</taxon>
        <taxon>Symbiodiniaceae</taxon>
        <taxon>Effrenium</taxon>
    </lineage>
</organism>
<name>A0AA36IKP8_9DINO</name>
<evidence type="ECO:0000313" key="2">
    <source>
        <dbReference type="EMBL" id="CAJ1389122.1"/>
    </source>
</evidence>
<dbReference type="EMBL" id="CAUJNA010001813">
    <property type="protein sequence ID" value="CAJ1389122.1"/>
    <property type="molecule type" value="Genomic_DNA"/>
</dbReference>
<proteinExistence type="predicted"/>
<dbReference type="Proteomes" id="UP001178507">
    <property type="component" value="Unassembled WGS sequence"/>
</dbReference>
<gene>
    <name evidence="2" type="ORF">EVOR1521_LOCUS14815</name>
</gene>
<protein>
    <submittedName>
        <fullName evidence="2">Uncharacterized protein</fullName>
    </submittedName>
</protein>
<feature type="region of interest" description="Disordered" evidence="1">
    <location>
        <begin position="190"/>
        <end position="209"/>
    </location>
</feature>
<evidence type="ECO:0000313" key="3">
    <source>
        <dbReference type="Proteomes" id="UP001178507"/>
    </source>
</evidence>